<evidence type="ECO:0000313" key="2">
    <source>
        <dbReference type="EMBL" id="KAE8546157.1"/>
    </source>
</evidence>
<protein>
    <submittedName>
        <fullName evidence="2">Phage portal protein</fullName>
    </submittedName>
</protein>
<dbReference type="Pfam" id="PF05136">
    <property type="entry name" value="Phage_portal_2"/>
    <property type="match status" value="1"/>
</dbReference>
<dbReference type="EMBL" id="WBMP01000005">
    <property type="protein sequence ID" value="KAE8546157.1"/>
    <property type="molecule type" value="Genomic_DNA"/>
</dbReference>
<dbReference type="Proteomes" id="UP000469950">
    <property type="component" value="Unassembled WGS sequence"/>
</dbReference>
<dbReference type="InterPro" id="IPR006429">
    <property type="entry name" value="Phage_lambda_portal"/>
</dbReference>
<evidence type="ECO:0000313" key="3">
    <source>
        <dbReference type="Proteomes" id="UP000469950"/>
    </source>
</evidence>
<dbReference type="RefSeq" id="WP_153740393.1">
    <property type="nucleotide sequence ID" value="NZ_WBMP01000005.1"/>
</dbReference>
<reference evidence="2 3" key="1">
    <citation type="submission" date="2019-10" db="EMBL/GenBank/DDBJ databases">
        <title>Draft genome sequence of Marinobacter hydrocarbonoclasticus NCT7M from the microbiome of the marine copepod.</title>
        <authorList>
            <person name="Nuttall R."/>
            <person name="Sharma G."/>
            <person name="Moisander P."/>
        </authorList>
    </citation>
    <scope>NUCLEOTIDE SEQUENCE [LARGE SCALE GENOMIC DNA]</scope>
    <source>
        <strain evidence="2 3">NCT7M</strain>
    </source>
</reference>
<evidence type="ECO:0000256" key="1">
    <source>
        <dbReference type="SAM" id="MobiDB-lite"/>
    </source>
</evidence>
<dbReference type="HAMAP" id="MF_04135">
    <property type="entry name" value="PORTAL_LAMBDA"/>
    <property type="match status" value="1"/>
</dbReference>
<dbReference type="GO" id="GO:0019068">
    <property type="term" value="P:virion assembly"/>
    <property type="evidence" value="ECO:0007669"/>
    <property type="project" value="InterPro"/>
</dbReference>
<feature type="compositionally biased region" description="Basic and acidic residues" evidence="1">
    <location>
        <begin position="528"/>
        <end position="540"/>
    </location>
</feature>
<dbReference type="AlphaFoldDB" id="A0A833N9T8"/>
<proteinExistence type="inferred from homology"/>
<name>A0A833N9T8_MARNT</name>
<dbReference type="NCBIfam" id="TIGR01539">
    <property type="entry name" value="portal_lambda"/>
    <property type="match status" value="1"/>
</dbReference>
<comment type="caution">
    <text evidence="2">The sequence shown here is derived from an EMBL/GenBank/DDBJ whole genome shotgun (WGS) entry which is preliminary data.</text>
</comment>
<gene>
    <name evidence="2" type="ORF">F6453_1403</name>
</gene>
<dbReference type="GO" id="GO:0005198">
    <property type="term" value="F:structural molecule activity"/>
    <property type="evidence" value="ECO:0007669"/>
    <property type="project" value="InterPro"/>
</dbReference>
<accession>A0A833N9T8</accession>
<sequence>MSNQLDLLQDKMPSKQMAASFEGASHVNRELAMWHPALRSADAEIIPAKDSLDARSLDLQRNDGYIHGAVQNHKDSIVGGFYRLNSKPNFKHLGLDETWAEEFQEAVEARFGLAAESPDCWFDAAGQMTFSEMVRLAIGTSMMAGESLSTVEWLKGQRRPFKTAIQMIDPIRLSNPYNDFNSPIWKKGIRFDRMGRPVEYSIRYTMPGDMWDYENQYRWKMIAARKPWGRKQVLHYFEPYRVGQSRGVSDLVSILKQSKMVGKYQDIVLQNAVLNATYAAAIESDMPAPDAFEALGGGEDQQQEWAANYLSAIAAYTGSSKNLHIDGIKIPHLYPGTKLKLQNAGQPGGVGTGFEESLLRHLAAGLGLSYEEFSHDFTKTNYSSARAAMGETYKRLQGRKKAVADKFATDVFRLWFEEQLNAGAFNDVLPANAPNFYEGLNADAYCACSWIGAPRGQIDELKETQAAIARIEAGLSTYEKECARFGDDFREVFRQRKREQNMIGDLELTLSTDGTQGTMDAGGDAIDESPKRGGEGDNDE</sequence>
<organism evidence="2 3">
    <name type="scientific">Marinobacter nauticus</name>
    <name type="common">Marinobacter hydrocarbonoclasticus</name>
    <name type="synonym">Marinobacter aquaeolei</name>
    <dbReference type="NCBI Taxonomy" id="2743"/>
    <lineage>
        <taxon>Bacteria</taxon>
        <taxon>Pseudomonadati</taxon>
        <taxon>Pseudomonadota</taxon>
        <taxon>Gammaproteobacteria</taxon>
        <taxon>Pseudomonadales</taxon>
        <taxon>Marinobacteraceae</taxon>
        <taxon>Marinobacter</taxon>
    </lineage>
</organism>
<feature type="region of interest" description="Disordered" evidence="1">
    <location>
        <begin position="510"/>
        <end position="540"/>
    </location>
</feature>